<dbReference type="CDD" id="cd06261">
    <property type="entry name" value="TM_PBP2"/>
    <property type="match status" value="1"/>
</dbReference>
<evidence type="ECO:0000256" key="7">
    <source>
        <dbReference type="ARBA" id="ARBA00022989"/>
    </source>
</evidence>
<dbReference type="InterPro" id="IPR051124">
    <property type="entry name" value="Phosphate_Transport_Permease"/>
</dbReference>
<dbReference type="Proteomes" id="UP000754750">
    <property type="component" value="Unassembled WGS sequence"/>
</dbReference>
<feature type="transmembrane region" description="Helical" evidence="9">
    <location>
        <begin position="273"/>
        <end position="292"/>
    </location>
</feature>
<organism evidence="12 13">
    <name type="scientific">Faecalispora sporosphaeroides</name>
    <dbReference type="NCBI Taxonomy" id="1549"/>
    <lineage>
        <taxon>Bacteria</taxon>
        <taxon>Bacillati</taxon>
        <taxon>Bacillota</taxon>
        <taxon>Clostridia</taxon>
        <taxon>Eubacteriales</taxon>
        <taxon>Oscillospiraceae</taxon>
        <taxon>Faecalispora</taxon>
    </lineage>
</organism>
<evidence type="ECO:0000256" key="3">
    <source>
        <dbReference type="ARBA" id="ARBA00022448"/>
    </source>
</evidence>
<comment type="subcellular location">
    <subcellularLocation>
        <location evidence="1 9">Cell membrane</location>
        <topology evidence="1 9">Multi-pass membrane protein</topology>
    </subcellularLocation>
</comment>
<dbReference type="NCBIfam" id="TIGR02138">
    <property type="entry name" value="phosphate_pstC"/>
    <property type="match status" value="1"/>
</dbReference>
<feature type="transmembrane region" description="Helical" evidence="9">
    <location>
        <begin position="174"/>
        <end position="202"/>
    </location>
</feature>
<dbReference type="EMBL" id="SVNY01000004">
    <property type="protein sequence ID" value="MBE6833701.1"/>
    <property type="molecule type" value="Genomic_DNA"/>
</dbReference>
<evidence type="ECO:0000256" key="1">
    <source>
        <dbReference type="ARBA" id="ARBA00004651"/>
    </source>
</evidence>
<reference evidence="12" key="1">
    <citation type="submission" date="2019-04" db="EMBL/GenBank/DDBJ databases">
        <title>Evolution of Biomass-Degrading Anaerobic Consortia Revealed by Metagenomics.</title>
        <authorList>
            <person name="Peng X."/>
        </authorList>
    </citation>
    <scope>NUCLEOTIDE SEQUENCE</scope>
    <source>
        <strain evidence="12">SIG551</strain>
    </source>
</reference>
<dbReference type="PANTHER" id="PTHR30425">
    <property type="entry name" value="PHOSPHATE TRANSPORT SYSTEM PERMEASE PROTEIN PST"/>
    <property type="match status" value="1"/>
</dbReference>
<dbReference type="AlphaFoldDB" id="A0A928Q481"/>
<sequence>MDRTMDGQEGREREKRRNAAYRWIAAGLGAVMILSFFLPYITFVFRGLTYTVSGIQLAFVKGFWVVGPQQSGLVTIPLAVRASIVLGLLCAVGGFVLILLKKPVTAGLLFLLSGISPLLVMAASGAIQTAVTSLNVSQIELQFLWPFFCTLLGGLISSVLALRTQGTERLAESVFQVFACVSIGSVILLTVYIISAGLPAILQIGLTQFLLGESWRPASDIFGILPMILSSIVGTIGAIVLGVPVGILTAVFLSETASPRLAMLVRPAVELLAGIPSVIYGFFGMLVVVPVIRNMFPEHTIGDSLLAVILILAIMILPTIVSVTETSLRAVPAAYREASLALGATQTETIFKVTLPAAKSGILAGVILGVGRAIGETMAVIMVAGNVANMPTLLGTVRLLTTGIAMEMSYASGLHREALFAIGLVLFVFIMIVNLLFNYISKKGVQIHAE</sequence>
<evidence type="ECO:0000313" key="13">
    <source>
        <dbReference type="Proteomes" id="UP000754750"/>
    </source>
</evidence>
<dbReference type="GO" id="GO:0005886">
    <property type="term" value="C:plasma membrane"/>
    <property type="evidence" value="ECO:0007669"/>
    <property type="project" value="UniProtKB-SubCell"/>
</dbReference>
<feature type="transmembrane region" description="Helical" evidence="9">
    <location>
        <begin position="143"/>
        <end position="162"/>
    </location>
</feature>
<protein>
    <recommendedName>
        <fullName evidence="10">Phosphate transport system permease protein</fullName>
    </recommendedName>
</protein>
<evidence type="ECO:0000259" key="11">
    <source>
        <dbReference type="PROSITE" id="PS50928"/>
    </source>
</evidence>
<comment type="function">
    <text evidence="10">Part of the binding-protein-dependent transport system for phosphate; probably responsible for the translocation of the substrate across the membrane.</text>
</comment>
<keyword evidence="3 9" id="KW-0813">Transport</keyword>
<evidence type="ECO:0000256" key="5">
    <source>
        <dbReference type="ARBA" id="ARBA00022592"/>
    </source>
</evidence>
<evidence type="ECO:0000256" key="2">
    <source>
        <dbReference type="ARBA" id="ARBA00007069"/>
    </source>
</evidence>
<dbReference type="RefSeq" id="WP_020073660.1">
    <property type="nucleotide sequence ID" value="NZ_JBKWRC010000002.1"/>
</dbReference>
<keyword evidence="5 10" id="KW-0592">Phosphate transport</keyword>
<feature type="transmembrane region" description="Helical" evidence="9">
    <location>
        <begin position="20"/>
        <end position="41"/>
    </location>
</feature>
<keyword evidence="8 9" id="KW-0472">Membrane</keyword>
<feature type="transmembrane region" description="Helical" evidence="9">
    <location>
        <begin position="106"/>
        <end position="131"/>
    </location>
</feature>
<evidence type="ECO:0000256" key="8">
    <source>
        <dbReference type="ARBA" id="ARBA00023136"/>
    </source>
</evidence>
<evidence type="ECO:0000256" key="6">
    <source>
        <dbReference type="ARBA" id="ARBA00022692"/>
    </source>
</evidence>
<dbReference type="SUPFAM" id="SSF161098">
    <property type="entry name" value="MetI-like"/>
    <property type="match status" value="1"/>
</dbReference>
<gene>
    <name evidence="12" type="primary">pstC</name>
    <name evidence="12" type="ORF">E7512_09005</name>
</gene>
<keyword evidence="4 10" id="KW-1003">Cell membrane</keyword>
<evidence type="ECO:0000256" key="9">
    <source>
        <dbReference type="RuleBase" id="RU363032"/>
    </source>
</evidence>
<accession>A0A928Q481</accession>
<feature type="transmembrane region" description="Helical" evidence="9">
    <location>
        <begin position="304"/>
        <end position="323"/>
    </location>
</feature>
<dbReference type="GO" id="GO:0006817">
    <property type="term" value="P:phosphate ion transport"/>
    <property type="evidence" value="ECO:0007669"/>
    <property type="project" value="UniProtKB-KW"/>
</dbReference>
<dbReference type="InterPro" id="IPR011864">
    <property type="entry name" value="Phosphate_PstC"/>
</dbReference>
<name>A0A928Q481_9FIRM</name>
<evidence type="ECO:0000256" key="4">
    <source>
        <dbReference type="ARBA" id="ARBA00022475"/>
    </source>
</evidence>
<dbReference type="Pfam" id="PF00528">
    <property type="entry name" value="BPD_transp_1"/>
    <property type="match status" value="1"/>
</dbReference>
<keyword evidence="7 9" id="KW-1133">Transmembrane helix</keyword>
<comment type="caution">
    <text evidence="10">Lacks conserved residue(s) required for the propagation of feature annotation.</text>
</comment>
<evidence type="ECO:0000256" key="10">
    <source>
        <dbReference type="RuleBase" id="RU363054"/>
    </source>
</evidence>
<dbReference type="InterPro" id="IPR035906">
    <property type="entry name" value="MetI-like_sf"/>
</dbReference>
<dbReference type="PANTHER" id="PTHR30425:SF1">
    <property type="entry name" value="PHOSPHATE TRANSPORT SYSTEM PERMEASE PROTEIN PSTC"/>
    <property type="match status" value="1"/>
</dbReference>
<dbReference type="Gene3D" id="1.10.3720.10">
    <property type="entry name" value="MetI-like"/>
    <property type="match status" value="1"/>
</dbReference>
<keyword evidence="6 9" id="KW-0812">Transmembrane</keyword>
<proteinExistence type="inferred from homology"/>
<comment type="caution">
    <text evidence="12">The sequence shown here is derived from an EMBL/GenBank/DDBJ whole genome shotgun (WGS) entry which is preliminary data.</text>
</comment>
<dbReference type="GO" id="GO:0005315">
    <property type="term" value="F:phosphate transmembrane transporter activity"/>
    <property type="evidence" value="ECO:0007669"/>
    <property type="project" value="InterPro"/>
</dbReference>
<dbReference type="PROSITE" id="PS50928">
    <property type="entry name" value="ABC_TM1"/>
    <property type="match status" value="1"/>
</dbReference>
<feature type="transmembrane region" description="Helical" evidence="9">
    <location>
        <begin position="418"/>
        <end position="437"/>
    </location>
</feature>
<evidence type="ECO:0000313" key="12">
    <source>
        <dbReference type="EMBL" id="MBE6833701.1"/>
    </source>
</evidence>
<feature type="domain" description="ABC transmembrane type-1" evidence="11">
    <location>
        <begin position="228"/>
        <end position="437"/>
    </location>
</feature>
<dbReference type="InterPro" id="IPR000515">
    <property type="entry name" value="MetI-like"/>
</dbReference>
<comment type="similarity">
    <text evidence="2 10">Belongs to the binding-protein-dependent transport system permease family. CysTW subfamily.</text>
</comment>
<feature type="transmembrane region" description="Helical" evidence="9">
    <location>
        <begin position="223"/>
        <end position="253"/>
    </location>
</feature>
<feature type="transmembrane region" description="Helical" evidence="9">
    <location>
        <begin position="78"/>
        <end position="100"/>
    </location>
</feature>